<protein>
    <submittedName>
        <fullName evidence="2">Uncharacterized protein</fullName>
    </submittedName>
</protein>
<name>A0AAW1E5H6_ZOAVI</name>
<organism evidence="2 3">
    <name type="scientific">Zoarces viviparus</name>
    <name type="common">Viviparous eelpout</name>
    <name type="synonym">Blennius viviparus</name>
    <dbReference type="NCBI Taxonomy" id="48416"/>
    <lineage>
        <taxon>Eukaryota</taxon>
        <taxon>Metazoa</taxon>
        <taxon>Chordata</taxon>
        <taxon>Craniata</taxon>
        <taxon>Vertebrata</taxon>
        <taxon>Euteleostomi</taxon>
        <taxon>Actinopterygii</taxon>
        <taxon>Neopterygii</taxon>
        <taxon>Teleostei</taxon>
        <taxon>Neoteleostei</taxon>
        <taxon>Acanthomorphata</taxon>
        <taxon>Eupercaria</taxon>
        <taxon>Perciformes</taxon>
        <taxon>Cottioidei</taxon>
        <taxon>Zoarcales</taxon>
        <taxon>Zoarcidae</taxon>
        <taxon>Zoarcinae</taxon>
        <taxon>Zoarces</taxon>
    </lineage>
</organism>
<proteinExistence type="predicted"/>
<evidence type="ECO:0000313" key="3">
    <source>
        <dbReference type="Proteomes" id="UP001488805"/>
    </source>
</evidence>
<reference evidence="2 3" key="1">
    <citation type="journal article" date="2024" name="Genome Biol. Evol.">
        <title>Chromosome-level genome assembly of the viviparous eelpout Zoarces viviparus.</title>
        <authorList>
            <person name="Fuhrmann N."/>
            <person name="Brasseur M.V."/>
            <person name="Bakowski C.E."/>
            <person name="Podsiadlowski L."/>
            <person name="Prost S."/>
            <person name="Krehenwinkel H."/>
            <person name="Mayer C."/>
        </authorList>
    </citation>
    <scope>NUCLEOTIDE SEQUENCE [LARGE SCALE GENOMIC DNA]</scope>
    <source>
        <strain evidence="2">NO-MEL_2022_Ind0_liver</strain>
    </source>
</reference>
<feature type="compositionally biased region" description="Basic and acidic residues" evidence="1">
    <location>
        <begin position="1"/>
        <end position="13"/>
    </location>
</feature>
<dbReference type="AlphaFoldDB" id="A0AAW1E5H6"/>
<evidence type="ECO:0000313" key="2">
    <source>
        <dbReference type="EMBL" id="KAK9517751.1"/>
    </source>
</evidence>
<evidence type="ECO:0000256" key="1">
    <source>
        <dbReference type="SAM" id="MobiDB-lite"/>
    </source>
</evidence>
<dbReference type="EMBL" id="JBCEZU010000538">
    <property type="protein sequence ID" value="KAK9517751.1"/>
    <property type="molecule type" value="Genomic_DNA"/>
</dbReference>
<comment type="caution">
    <text evidence="2">The sequence shown here is derived from an EMBL/GenBank/DDBJ whole genome shotgun (WGS) entry which is preliminary data.</text>
</comment>
<accession>A0AAW1E5H6</accession>
<keyword evidence="3" id="KW-1185">Reference proteome</keyword>
<feature type="region of interest" description="Disordered" evidence="1">
    <location>
        <begin position="1"/>
        <end position="23"/>
    </location>
</feature>
<dbReference type="Proteomes" id="UP001488805">
    <property type="component" value="Unassembled WGS sequence"/>
</dbReference>
<sequence length="104" mass="11435">MEGRGQSRSDHQRTQAPAVPQQTDAQTLLLQLCSGKNGVNSKPPLSHSSSRDLSACACGLWVLFECLCTGWWRPVWAVSYADDEKGKHGPRKCFSTVCDVTELL</sequence>
<gene>
    <name evidence="2" type="ORF">VZT92_023096</name>
</gene>